<dbReference type="PROSITE" id="PS50234">
    <property type="entry name" value="VWFA"/>
    <property type="match status" value="1"/>
</dbReference>
<dbReference type="EMBL" id="QGMZ01000008">
    <property type="protein sequence ID" value="PWR75719.1"/>
    <property type="molecule type" value="Genomic_DNA"/>
</dbReference>
<sequence length="624" mass="69350">MNFLFPFSGIVGQENAKKALLCSLVHEDIRSVLIIGDPGSAKSTLVRSVGTIEDKPIQTIPQAVTFDRLMGMIDLEKAVTSGSIQVTPGLLEEGDGQILYADNVNLMEEGIVNNILNTSDTGHFILEREGLSHHVTTRFTFFATMDPAEGELSPGQMDRFDLCVRLDRIDETELRAEIVRNQLKFETKTKSFLLEQQHETDSLKEKVTAAQDRLPYVSIPEALQDLVSSLCLELAVEGQRGDLAATRAACALAALDKRDEVNFQDIKEAALLALEHRRREKPGCPPPEPPEENKEKEDNAQENRQDPDTRQPPEERDEPHPEEEEQKEQDRGIPPPPPVSERVFDIGATFEVIRYLDEQSWQATRKQKSGRRTRVQSTDTSGHYHAFRLPVKNQNDIAIDATLRAAAPYQRHRKRNGLAISVTKGDIREKVREKKVAHTILFLVDASGSMGVQKRMIAVKGAILSLLHDAYLKRDRVGLMIFRGKDAHLLLPPTKSPDHAAKMLKTIPTGGMTPLGKGLIESCNLLTRGRFASTDENRSIVILTDGRGNVPINGKSPSEELKEITEKIAFTGIRYVVVDTEAGFPRLGRAQVLAGNLNALYFRLEELGTQGLAGSVQNTIYSPR</sequence>
<dbReference type="AlphaFoldDB" id="A0A2V2N798"/>
<name>A0A2V2N798_9EURY</name>
<dbReference type="PANTHER" id="PTHR35023">
    <property type="entry name" value="CHELATASE-RELATED"/>
    <property type="match status" value="1"/>
</dbReference>
<evidence type="ECO:0000256" key="3">
    <source>
        <dbReference type="ARBA" id="ARBA00022840"/>
    </source>
</evidence>
<protein>
    <submittedName>
        <fullName evidence="6">Magnesium chelatase</fullName>
    </submittedName>
</protein>
<dbReference type="Gene3D" id="1.10.8.80">
    <property type="entry name" value="Magnesium chelatase subunit I, C-Terminal domain"/>
    <property type="match status" value="1"/>
</dbReference>
<dbReference type="InterPro" id="IPR036465">
    <property type="entry name" value="vWFA_dom_sf"/>
</dbReference>
<comment type="caution">
    <text evidence="6">The sequence shown here is derived from an EMBL/GenBank/DDBJ whole genome shotgun (WGS) entry which is preliminary data.</text>
</comment>
<accession>A0A2V2N798</accession>
<proteinExistence type="inferred from homology"/>
<dbReference type="Gene3D" id="3.40.50.410">
    <property type="entry name" value="von Willebrand factor, type A domain"/>
    <property type="match status" value="1"/>
</dbReference>
<feature type="compositionally biased region" description="Basic residues" evidence="4">
    <location>
        <begin position="365"/>
        <end position="374"/>
    </location>
</feature>
<dbReference type="SUPFAM" id="SSF53300">
    <property type="entry name" value="vWA-like"/>
    <property type="match status" value="1"/>
</dbReference>
<dbReference type="CDD" id="cd00009">
    <property type="entry name" value="AAA"/>
    <property type="match status" value="1"/>
</dbReference>
<evidence type="ECO:0000313" key="6">
    <source>
        <dbReference type="EMBL" id="PWR75719.1"/>
    </source>
</evidence>
<feature type="domain" description="VWFA" evidence="5">
    <location>
        <begin position="439"/>
        <end position="620"/>
    </location>
</feature>
<dbReference type="InterPro" id="IPR027417">
    <property type="entry name" value="P-loop_NTPase"/>
</dbReference>
<reference evidence="6 7" key="1">
    <citation type="submission" date="2018-05" db="EMBL/GenBank/DDBJ databases">
        <title>Draft genome of Methanospirillum stamsii Pt1.</title>
        <authorList>
            <person name="Dueholm M.S."/>
            <person name="Nielsen P.H."/>
            <person name="Bakmann L.F."/>
            <person name="Otzen D.E."/>
        </authorList>
    </citation>
    <scope>NUCLEOTIDE SEQUENCE [LARGE SCALE GENOMIC DNA]</scope>
    <source>
        <strain evidence="6 7">Pt1</strain>
    </source>
</reference>
<dbReference type="Gene3D" id="3.40.50.300">
    <property type="entry name" value="P-loop containing nucleotide triphosphate hydrolases"/>
    <property type="match status" value="1"/>
</dbReference>
<dbReference type="Pfam" id="PF00493">
    <property type="entry name" value="MCM"/>
    <property type="match status" value="1"/>
</dbReference>
<evidence type="ECO:0000313" key="7">
    <source>
        <dbReference type="Proteomes" id="UP000245934"/>
    </source>
</evidence>
<evidence type="ECO:0000259" key="5">
    <source>
        <dbReference type="PROSITE" id="PS50234"/>
    </source>
</evidence>
<dbReference type="Pfam" id="PF13519">
    <property type="entry name" value="VWA_2"/>
    <property type="match status" value="1"/>
</dbReference>
<dbReference type="GO" id="GO:0005524">
    <property type="term" value="F:ATP binding"/>
    <property type="evidence" value="ECO:0007669"/>
    <property type="project" value="UniProtKB-KW"/>
</dbReference>
<evidence type="ECO:0000256" key="2">
    <source>
        <dbReference type="ARBA" id="ARBA00022741"/>
    </source>
</evidence>
<feature type="region of interest" description="Disordered" evidence="4">
    <location>
        <begin position="277"/>
        <end position="342"/>
    </location>
</feature>
<evidence type="ECO:0000256" key="1">
    <source>
        <dbReference type="ARBA" id="ARBA00005799"/>
    </source>
</evidence>
<feature type="compositionally biased region" description="Basic and acidic residues" evidence="4">
    <location>
        <begin position="291"/>
        <end position="319"/>
    </location>
</feature>
<feature type="region of interest" description="Disordered" evidence="4">
    <location>
        <begin position="361"/>
        <end position="380"/>
    </location>
</feature>
<dbReference type="GO" id="GO:0003677">
    <property type="term" value="F:DNA binding"/>
    <property type="evidence" value="ECO:0007669"/>
    <property type="project" value="InterPro"/>
</dbReference>
<dbReference type="PANTHER" id="PTHR35023:SF1">
    <property type="entry name" value="MG-PROTOPORPHYRIN IX CHELATASE"/>
    <property type="match status" value="1"/>
</dbReference>
<dbReference type="Proteomes" id="UP000245934">
    <property type="component" value="Unassembled WGS sequence"/>
</dbReference>
<keyword evidence="3" id="KW-0067">ATP-binding</keyword>
<dbReference type="CDD" id="cd01451">
    <property type="entry name" value="vWA_Magnesium_chelatase"/>
    <property type="match status" value="1"/>
</dbReference>
<dbReference type="InterPro" id="IPR041628">
    <property type="entry name" value="ChlI/MoxR_AAA_lid"/>
</dbReference>
<dbReference type="InterPro" id="IPR002035">
    <property type="entry name" value="VWF_A"/>
</dbReference>
<dbReference type="InterPro" id="IPR041702">
    <property type="entry name" value="BchD/ChlD_VWA"/>
</dbReference>
<evidence type="ECO:0000256" key="4">
    <source>
        <dbReference type="SAM" id="MobiDB-lite"/>
    </source>
</evidence>
<dbReference type="OrthoDB" id="78267at2157"/>
<dbReference type="GeneID" id="97609490"/>
<dbReference type="SMART" id="SM00327">
    <property type="entry name" value="VWA"/>
    <property type="match status" value="1"/>
</dbReference>
<organism evidence="6 7">
    <name type="scientific">Methanospirillum stamsii</name>
    <dbReference type="NCBI Taxonomy" id="1277351"/>
    <lineage>
        <taxon>Archaea</taxon>
        <taxon>Methanobacteriati</taxon>
        <taxon>Methanobacteriota</taxon>
        <taxon>Stenosarchaea group</taxon>
        <taxon>Methanomicrobia</taxon>
        <taxon>Methanomicrobiales</taxon>
        <taxon>Methanospirillaceae</taxon>
        <taxon>Methanospirillum</taxon>
    </lineage>
</organism>
<dbReference type="InterPro" id="IPR052989">
    <property type="entry name" value="Mg-chelatase_DI-like"/>
</dbReference>
<gene>
    <name evidence="6" type="ORF">DLD82_03820</name>
</gene>
<dbReference type="Pfam" id="PF17863">
    <property type="entry name" value="AAA_lid_2"/>
    <property type="match status" value="1"/>
</dbReference>
<dbReference type="RefSeq" id="WP_109939784.1">
    <property type="nucleotide sequence ID" value="NZ_CP176366.1"/>
</dbReference>
<keyword evidence="7" id="KW-1185">Reference proteome</keyword>
<dbReference type="InterPro" id="IPR001208">
    <property type="entry name" value="MCM_dom"/>
</dbReference>
<comment type="similarity">
    <text evidence="1">Belongs to the Mg-chelatase subunits D/I family.</text>
</comment>
<keyword evidence="2" id="KW-0547">Nucleotide-binding</keyword>
<dbReference type="SUPFAM" id="SSF52540">
    <property type="entry name" value="P-loop containing nucleoside triphosphate hydrolases"/>
    <property type="match status" value="1"/>
</dbReference>